<evidence type="ECO:0000313" key="1">
    <source>
        <dbReference type="EMBL" id="NLR94858.1"/>
    </source>
</evidence>
<organism evidence="1 2">
    <name type="scientific">Flammeovirga agarivorans</name>
    <dbReference type="NCBI Taxonomy" id="2726742"/>
    <lineage>
        <taxon>Bacteria</taxon>
        <taxon>Pseudomonadati</taxon>
        <taxon>Bacteroidota</taxon>
        <taxon>Cytophagia</taxon>
        <taxon>Cytophagales</taxon>
        <taxon>Flammeovirgaceae</taxon>
        <taxon>Flammeovirga</taxon>
    </lineage>
</organism>
<reference evidence="1 2" key="1">
    <citation type="submission" date="2020-04" db="EMBL/GenBank/DDBJ databases">
        <title>Flammeovirga sp. SR4, a novel species isolated from seawater.</title>
        <authorList>
            <person name="Wang X."/>
        </authorList>
    </citation>
    <scope>NUCLEOTIDE SEQUENCE [LARGE SCALE GENOMIC DNA]</scope>
    <source>
        <strain evidence="1 2">SR4</strain>
    </source>
</reference>
<dbReference type="Proteomes" id="UP000585050">
    <property type="component" value="Unassembled WGS sequence"/>
</dbReference>
<dbReference type="RefSeq" id="WP_168885567.1">
    <property type="nucleotide sequence ID" value="NZ_JABAIL010000016.1"/>
</dbReference>
<proteinExistence type="predicted"/>
<protein>
    <submittedName>
        <fullName evidence="1">Uncharacterized protein</fullName>
    </submittedName>
</protein>
<accession>A0A7X8SR46</accession>
<gene>
    <name evidence="1" type="ORF">HGP29_26875</name>
</gene>
<keyword evidence="2" id="KW-1185">Reference proteome</keyword>
<dbReference type="AlphaFoldDB" id="A0A7X8SR46"/>
<comment type="caution">
    <text evidence="1">The sequence shown here is derived from an EMBL/GenBank/DDBJ whole genome shotgun (WGS) entry which is preliminary data.</text>
</comment>
<name>A0A7X8SR46_9BACT</name>
<evidence type="ECO:0000313" key="2">
    <source>
        <dbReference type="Proteomes" id="UP000585050"/>
    </source>
</evidence>
<sequence length="122" mass="13708">MIRKGMSFNCEIKGGKINLLEGKSKIDDGVKFIFHSSDQVRVYFNEVVPNLSEVLQNPNRESLAGMYANQLQKIISKHTGAVLEEVKIIKESLNEHGAVFQYKYKKAELDNSSNTKGFIAIS</sequence>
<dbReference type="EMBL" id="JABAIL010000016">
    <property type="protein sequence ID" value="NLR94858.1"/>
    <property type="molecule type" value="Genomic_DNA"/>
</dbReference>